<accession>A0A101M1I8</accession>
<dbReference type="AlphaFoldDB" id="A0A101M1I8"/>
<comment type="caution">
    <text evidence="1">The sequence shown here is derived from an EMBL/GenBank/DDBJ whole genome shotgun (WGS) entry which is preliminary data.</text>
</comment>
<organism evidence="1">
    <name type="scientific">Picea glauca</name>
    <name type="common">White spruce</name>
    <name type="synonym">Pinus glauca</name>
    <dbReference type="NCBI Taxonomy" id="3330"/>
    <lineage>
        <taxon>Eukaryota</taxon>
        <taxon>Viridiplantae</taxon>
        <taxon>Streptophyta</taxon>
        <taxon>Embryophyta</taxon>
        <taxon>Tracheophyta</taxon>
        <taxon>Spermatophyta</taxon>
        <taxon>Pinopsida</taxon>
        <taxon>Pinidae</taxon>
        <taxon>Conifers I</taxon>
        <taxon>Pinales</taxon>
        <taxon>Pinaceae</taxon>
        <taxon>Picea</taxon>
    </lineage>
</organism>
<sequence length="92" mass="10242">MIPRKHHCIAPTLSDLIRRSARCIVRIITGVRLTDLSMYIDIDSSISPEQGAWVSVILPDNLFGSPGQVVVAYVPKHLCSDNWLSRGVLMLQ</sequence>
<gene>
    <name evidence="1" type="ORF">ABT39_MTgene3888</name>
</gene>
<evidence type="ECO:0000313" key="1">
    <source>
        <dbReference type="EMBL" id="KUM49339.1"/>
    </source>
</evidence>
<name>A0A101M1I8_PICGL</name>
<protein>
    <submittedName>
        <fullName evidence="1">Uncharacterized protein</fullName>
    </submittedName>
</protein>
<geneLocation type="mitochondrion" evidence="1"/>
<reference evidence="1" key="1">
    <citation type="journal article" date="2015" name="Genome Biol. Evol.">
        <title>Organellar Genomes of White Spruce (Picea glauca): Assembly and Annotation.</title>
        <authorList>
            <person name="Jackman S.D."/>
            <person name="Warren R.L."/>
            <person name="Gibb E.A."/>
            <person name="Vandervalk B.P."/>
            <person name="Mohamadi H."/>
            <person name="Chu J."/>
            <person name="Raymond A."/>
            <person name="Pleasance S."/>
            <person name="Coope R."/>
            <person name="Wildung M.R."/>
            <person name="Ritland C.E."/>
            <person name="Bousquet J."/>
            <person name="Jones S.J."/>
            <person name="Bohlmann J."/>
            <person name="Birol I."/>
        </authorList>
    </citation>
    <scope>NUCLEOTIDE SEQUENCE [LARGE SCALE GENOMIC DNA]</scope>
    <source>
        <tissue evidence="1">Flushing bud</tissue>
    </source>
</reference>
<keyword evidence="1" id="KW-0496">Mitochondrion</keyword>
<proteinExistence type="predicted"/>
<dbReference type="EMBL" id="LKAM01000003">
    <property type="protein sequence ID" value="KUM49339.1"/>
    <property type="molecule type" value="Genomic_DNA"/>
</dbReference>